<dbReference type="AlphaFoldDB" id="A0A1V9Y0B3"/>
<dbReference type="EMBL" id="MNPL01001422">
    <property type="protein sequence ID" value="OQR79164.1"/>
    <property type="molecule type" value="Genomic_DNA"/>
</dbReference>
<organism evidence="1 2">
    <name type="scientific">Tropilaelaps mercedesae</name>
    <dbReference type="NCBI Taxonomy" id="418985"/>
    <lineage>
        <taxon>Eukaryota</taxon>
        <taxon>Metazoa</taxon>
        <taxon>Ecdysozoa</taxon>
        <taxon>Arthropoda</taxon>
        <taxon>Chelicerata</taxon>
        <taxon>Arachnida</taxon>
        <taxon>Acari</taxon>
        <taxon>Parasitiformes</taxon>
        <taxon>Mesostigmata</taxon>
        <taxon>Gamasina</taxon>
        <taxon>Dermanyssoidea</taxon>
        <taxon>Laelapidae</taxon>
        <taxon>Tropilaelaps</taxon>
    </lineage>
</organism>
<evidence type="ECO:0000313" key="2">
    <source>
        <dbReference type="Proteomes" id="UP000192247"/>
    </source>
</evidence>
<evidence type="ECO:0000313" key="1">
    <source>
        <dbReference type="EMBL" id="OQR79164.1"/>
    </source>
</evidence>
<dbReference type="Proteomes" id="UP000192247">
    <property type="component" value="Unassembled WGS sequence"/>
</dbReference>
<protein>
    <submittedName>
        <fullName evidence="1">Uncharacterized protein</fullName>
    </submittedName>
</protein>
<comment type="caution">
    <text evidence="1">The sequence shown here is derived from an EMBL/GenBank/DDBJ whole genome shotgun (WGS) entry which is preliminary data.</text>
</comment>
<reference evidence="1 2" key="1">
    <citation type="journal article" date="2017" name="Gigascience">
        <title>Draft genome of the honey bee ectoparasitic mite, Tropilaelaps mercedesae, is shaped by the parasitic life history.</title>
        <authorList>
            <person name="Dong X."/>
            <person name="Armstrong S.D."/>
            <person name="Xia D."/>
            <person name="Makepeace B.L."/>
            <person name="Darby A.C."/>
            <person name="Kadowaki T."/>
        </authorList>
    </citation>
    <scope>NUCLEOTIDE SEQUENCE [LARGE SCALE GENOMIC DNA]</scope>
    <source>
        <strain evidence="1">Wuxi-XJTLU</strain>
    </source>
</reference>
<proteinExistence type="predicted"/>
<dbReference type="InParanoid" id="A0A1V9Y0B3"/>
<gene>
    <name evidence="1" type="ORF">BIW11_02600</name>
</gene>
<sequence length="19" mass="2330">MHEEVWTPLSVDKTHIFFL</sequence>
<accession>A0A1V9Y0B3</accession>
<keyword evidence="2" id="KW-1185">Reference proteome</keyword>
<name>A0A1V9Y0B3_9ACAR</name>